<keyword evidence="11" id="KW-1185">Reference proteome</keyword>
<proteinExistence type="inferred from homology"/>
<dbReference type="OrthoDB" id="414774at2759"/>
<evidence type="ECO:0000256" key="1">
    <source>
        <dbReference type="ARBA" id="ARBA00006249"/>
    </source>
</evidence>
<dbReference type="AlphaFoldDB" id="A0A2I1DBJ0"/>
<organism evidence="10 11">
    <name type="scientific">Aspergillus campestris (strain IBT 28561)</name>
    <dbReference type="NCBI Taxonomy" id="1392248"/>
    <lineage>
        <taxon>Eukaryota</taxon>
        <taxon>Fungi</taxon>
        <taxon>Dikarya</taxon>
        <taxon>Ascomycota</taxon>
        <taxon>Pezizomycotina</taxon>
        <taxon>Eurotiomycetes</taxon>
        <taxon>Eurotiomycetidae</taxon>
        <taxon>Eurotiales</taxon>
        <taxon>Aspergillaceae</taxon>
        <taxon>Aspergillus</taxon>
        <taxon>Aspergillus subgen. Circumdati</taxon>
    </lineage>
</organism>
<evidence type="ECO:0000256" key="9">
    <source>
        <dbReference type="RuleBase" id="RU361238"/>
    </source>
</evidence>
<reference evidence="10" key="1">
    <citation type="submission" date="2016-12" db="EMBL/GenBank/DDBJ databases">
        <title>The genomes of Aspergillus section Nigri reveals drivers in fungal speciation.</title>
        <authorList>
            <consortium name="DOE Joint Genome Institute"/>
            <person name="Vesth T.C."/>
            <person name="Nybo J."/>
            <person name="Theobald S."/>
            <person name="Brandl J."/>
            <person name="Frisvad J.C."/>
            <person name="Nielsen K.F."/>
            <person name="Lyhne E.K."/>
            <person name="Kogle M.E."/>
            <person name="Kuo A."/>
            <person name="Riley R."/>
            <person name="Clum A."/>
            <person name="Nolan M."/>
            <person name="Lipzen A."/>
            <person name="Salamov A."/>
            <person name="Henrissat B."/>
            <person name="Wiebenga A."/>
            <person name="De vries R.P."/>
            <person name="Grigoriev I.V."/>
            <person name="Mortensen U.H."/>
            <person name="Andersen M.R."/>
            <person name="Baker S.E."/>
        </authorList>
    </citation>
    <scope>NUCLEOTIDE SEQUENCE</scope>
    <source>
        <strain evidence="10">IBT 28561</strain>
    </source>
</reference>
<evidence type="ECO:0000256" key="2">
    <source>
        <dbReference type="ARBA" id="ARBA00022487"/>
    </source>
</evidence>
<keyword evidence="6" id="KW-0106">Calcium</keyword>
<dbReference type="InterPro" id="IPR029058">
    <property type="entry name" value="AB_hydrolase_fold"/>
</dbReference>
<keyword evidence="5 9" id="KW-0378">Hydrolase</keyword>
<dbReference type="InterPro" id="IPR019734">
    <property type="entry name" value="TPR_rpt"/>
</dbReference>
<protein>
    <recommendedName>
        <fullName evidence="9">Carboxylic ester hydrolase</fullName>
        <ecNumber evidence="9">3.1.1.-</ecNumber>
    </recommendedName>
</protein>
<gene>
    <name evidence="10" type="ORF">P168DRAFT_295157</name>
</gene>
<dbReference type="VEuPathDB" id="FungiDB:P168DRAFT_295157"/>
<evidence type="ECO:0000256" key="7">
    <source>
        <dbReference type="ARBA" id="ARBA00023157"/>
    </source>
</evidence>
<dbReference type="Pfam" id="PF07519">
    <property type="entry name" value="Tannase"/>
    <property type="match status" value="1"/>
</dbReference>
<accession>A0A2I1DBJ0</accession>
<dbReference type="EMBL" id="MSFM01000002">
    <property type="protein sequence ID" value="PKY07231.1"/>
    <property type="molecule type" value="Genomic_DNA"/>
</dbReference>
<keyword evidence="7" id="KW-1015">Disulfide bond</keyword>
<comment type="similarity">
    <text evidence="1 9">Belongs to the tannase family.</text>
</comment>
<keyword evidence="8" id="KW-0802">TPR repeat</keyword>
<comment type="caution">
    <text evidence="10">The sequence shown here is derived from an EMBL/GenBank/DDBJ whole genome shotgun (WGS) entry which is preliminary data.</text>
</comment>
<dbReference type="GO" id="GO:0030600">
    <property type="term" value="F:feruloyl esterase activity"/>
    <property type="evidence" value="ECO:0007669"/>
    <property type="project" value="UniProtKB-ARBA"/>
</dbReference>
<dbReference type="RefSeq" id="XP_024695825.1">
    <property type="nucleotide sequence ID" value="XM_024838016.1"/>
</dbReference>
<dbReference type="SUPFAM" id="SSF48452">
    <property type="entry name" value="TPR-like"/>
    <property type="match status" value="2"/>
</dbReference>
<dbReference type="Gene3D" id="1.25.40.10">
    <property type="entry name" value="Tetratricopeptide repeat domain"/>
    <property type="match status" value="2"/>
</dbReference>
<evidence type="ECO:0000256" key="8">
    <source>
        <dbReference type="PROSITE-ProRule" id="PRU00339"/>
    </source>
</evidence>
<keyword evidence="4" id="KW-0732">Signal</keyword>
<dbReference type="GO" id="GO:0046872">
    <property type="term" value="F:metal ion binding"/>
    <property type="evidence" value="ECO:0007669"/>
    <property type="project" value="UniProtKB-KW"/>
</dbReference>
<dbReference type="PANTHER" id="PTHR45588:SF1">
    <property type="entry name" value="WW DOMAIN-CONTAINING PROTEIN"/>
    <property type="match status" value="1"/>
</dbReference>
<dbReference type="PANTHER" id="PTHR45588">
    <property type="entry name" value="TPR DOMAIN-CONTAINING PROTEIN"/>
    <property type="match status" value="1"/>
</dbReference>
<sequence length="1046" mass="116812">MDAASGDASSADAYFDLGSFHRPVTTNNKWAQVWFDRGIIWTYAFNHGEAAQCFQKAITQDPSCAMAYWGLAYTLGPNYNKPWQFFDEKELETTVQRTNRAIHNARQYAATAQPAEAALIDALQLRYPQAQPTDDCSSWNQGYADAMQSVYQRFPDDLDVATLYADALMNLTPWELWDIRTNEPAPGARTYEVKAVLDRALTQKGGLRHPGLLHLYIHLMEMSGTPEKALVVADHLRGLVPDAGHLQHMPTHLDILCGDYRRAIASNSDAIRADEKFLARAGPVNFYTLYRSHDYHFRIYAAMFSGLSAIALETAAELEQSIPEELLRVESPPMADWLEGFLTMRVHVLIRFGRWQELLDLELPRDAELYCVTTTMIHYGKGVALAATGEVDRANEERGQFDQALKRVPASRMLFNNKCVDILGIAEAMLNGELEYRRGNFEIAFEHLRRAISRDDGLPYDEPWGWMQPTRHAYGALLLEQGHVEEAAAAYGADLGMDDTLPRSLQHPNNVNMAAKLLSWLTILAACLSSMIITTHATDAFQQKCISFPAQEHISNSHIQALEYIPQGTNLTLADNDSTCSRQSQQVSVDICRLALSVATSNRSSVVVEIWLPREWSGRFLGTGNGGIDGCIKYEDVEYGASNGFATIGTNNGHNGTTAVPLYRNPDAVVDFSWRALHTGVTIGKELTARFYGRAHSKSYYIGCSLGGRQGIYAADVFPEDFDGIVAGAPAVDFNNLVSWRASFFPITGSVNSSRYVTESQWKGLIHSDILRQCDGIDGVLDGVIEDPTMCDFQPDVLLCERDQMHDCLSPAQVETVREIFSPLRDENSRLIYPAMQPGSELKSAEGLYAGKPFMYSESWFQYVIYDPSWDPSSFNLHDAQIADTLNPGNIRTWPSDLSQFQNRGGKIIVHHGQQDDKITSFNTPRFYDHLAASMQYSSAQMENFFRFFRVPGMFHCNSGPGAWVIGQGGGPSAAVIPFTKERNVLAALVAWVEDDEAPETIGGTRFVEDNPELGEERRREHCRYPLRSIYVGGDASLAESWRCRP</sequence>
<dbReference type="InterPro" id="IPR011118">
    <property type="entry name" value="Tannase/feruloyl_esterase"/>
</dbReference>
<dbReference type="Proteomes" id="UP000234254">
    <property type="component" value="Unassembled WGS sequence"/>
</dbReference>
<keyword evidence="2" id="KW-0719">Serine esterase</keyword>
<dbReference type="EC" id="3.1.1.-" evidence="9"/>
<keyword evidence="3" id="KW-0479">Metal-binding</keyword>
<dbReference type="InterPro" id="IPR011990">
    <property type="entry name" value="TPR-like_helical_dom_sf"/>
</dbReference>
<evidence type="ECO:0000256" key="6">
    <source>
        <dbReference type="ARBA" id="ARBA00022837"/>
    </source>
</evidence>
<evidence type="ECO:0000313" key="10">
    <source>
        <dbReference type="EMBL" id="PKY07231.1"/>
    </source>
</evidence>
<evidence type="ECO:0000256" key="3">
    <source>
        <dbReference type="ARBA" id="ARBA00022723"/>
    </source>
</evidence>
<dbReference type="SUPFAM" id="SSF53474">
    <property type="entry name" value="alpha/beta-Hydrolases"/>
    <property type="match status" value="1"/>
</dbReference>
<dbReference type="GeneID" id="36545540"/>
<name>A0A2I1DBJ0_ASPC2</name>
<feature type="repeat" description="TPR" evidence="8">
    <location>
        <begin position="31"/>
        <end position="64"/>
    </location>
</feature>
<dbReference type="PROSITE" id="PS50005">
    <property type="entry name" value="TPR"/>
    <property type="match status" value="1"/>
</dbReference>
<dbReference type="SMART" id="SM00028">
    <property type="entry name" value="TPR"/>
    <property type="match status" value="2"/>
</dbReference>
<evidence type="ECO:0000256" key="5">
    <source>
        <dbReference type="ARBA" id="ARBA00022801"/>
    </source>
</evidence>
<evidence type="ECO:0000256" key="4">
    <source>
        <dbReference type="ARBA" id="ARBA00022729"/>
    </source>
</evidence>
<evidence type="ECO:0000313" key="11">
    <source>
        <dbReference type="Proteomes" id="UP000234254"/>
    </source>
</evidence>